<gene>
    <name evidence="2" type="ORF">BDZ85DRAFT_3339</name>
</gene>
<dbReference type="Proteomes" id="UP000799538">
    <property type="component" value="Unassembled WGS sequence"/>
</dbReference>
<organism evidence="2 3">
    <name type="scientific">Elsinoe ampelina</name>
    <dbReference type="NCBI Taxonomy" id="302913"/>
    <lineage>
        <taxon>Eukaryota</taxon>
        <taxon>Fungi</taxon>
        <taxon>Dikarya</taxon>
        <taxon>Ascomycota</taxon>
        <taxon>Pezizomycotina</taxon>
        <taxon>Dothideomycetes</taxon>
        <taxon>Dothideomycetidae</taxon>
        <taxon>Myriangiales</taxon>
        <taxon>Elsinoaceae</taxon>
        <taxon>Elsinoe</taxon>
    </lineage>
</organism>
<name>A0A6A6GNV4_9PEZI</name>
<evidence type="ECO:0000313" key="3">
    <source>
        <dbReference type="Proteomes" id="UP000799538"/>
    </source>
</evidence>
<feature type="signal peptide" evidence="1">
    <location>
        <begin position="1"/>
        <end position="20"/>
    </location>
</feature>
<evidence type="ECO:0000313" key="2">
    <source>
        <dbReference type="EMBL" id="KAF2227434.1"/>
    </source>
</evidence>
<keyword evidence="1" id="KW-0732">Signal</keyword>
<reference evidence="3" key="1">
    <citation type="journal article" date="2020" name="Stud. Mycol.">
        <title>101 Dothideomycetes genomes: A test case for predicting lifestyles and emergence of pathogens.</title>
        <authorList>
            <person name="Haridas S."/>
            <person name="Albert R."/>
            <person name="Binder M."/>
            <person name="Bloem J."/>
            <person name="LaButti K."/>
            <person name="Salamov A."/>
            <person name="Andreopoulos B."/>
            <person name="Baker S."/>
            <person name="Barry K."/>
            <person name="Bills G."/>
            <person name="Bluhm B."/>
            <person name="Cannon C."/>
            <person name="Castanera R."/>
            <person name="Culley D."/>
            <person name="Daum C."/>
            <person name="Ezra D."/>
            <person name="Gonzalez J."/>
            <person name="Henrissat B."/>
            <person name="Kuo A."/>
            <person name="Liang C."/>
            <person name="Lipzen A."/>
            <person name="Lutzoni F."/>
            <person name="Magnuson J."/>
            <person name="Mondo S."/>
            <person name="Nolan M."/>
            <person name="Ohm R."/>
            <person name="Pangilinan J."/>
            <person name="Park H.-J."/>
            <person name="Ramirez L."/>
            <person name="Alfaro M."/>
            <person name="Sun H."/>
            <person name="Tritt A."/>
            <person name="Yoshinaga Y."/>
            <person name="Zwiers L.-H."/>
            <person name="Turgeon B."/>
            <person name="Goodwin S."/>
            <person name="Spatafora J."/>
            <person name="Crous P."/>
            <person name="Grigoriev I."/>
        </authorList>
    </citation>
    <scope>NUCLEOTIDE SEQUENCE [LARGE SCALE GENOMIC DNA]</scope>
    <source>
        <strain evidence="3">CECT 20119</strain>
    </source>
</reference>
<feature type="chain" id="PRO_5025503975" description="Secreted protein" evidence="1">
    <location>
        <begin position="21"/>
        <end position="116"/>
    </location>
</feature>
<dbReference type="EMBL" id="ML992501">
    <property type="protein sequence ID" value="KAF2227434.1"/>
    <property type="molecule type" value="Genomic_DNA"/>
</dbReference>
<evidence type="ECO:0000256" key="1">
    <source>
        <dbReference type="SAM" id="SignalP"/>
    </source>
</evidence>
<evidence type="ECO:0008006" key="4">
    <source>
        <dbReference type="Google" id="ProtNLM"/>
    </source>
</evidence>
<sequence length="116" mass="13248">MCRVVRSSTFLFLLISTAFPSSQDCCFRFDKAAEMLTILIFLRYTSNLASWPTRNLISRLQPLPSSLRCPRGPCRRVRWPQVLPDGGQDVNLPSSVKYSIHIFQLSIHACRGIVLY</sequence>
<keyword evidence="3" id="KW-1185">Reference proteome</keyword>
<accession>A0A6A6GNV4</accession>
<proteinExistence type="predicted"/>
<dbReference type="AlphaFoldDB" id="A0A6A6GNV4"/>
<protein>
    <recommendedName>
        <fullName evidence="4">Secreted protein</fullName>
    </recommendedName>
</protein>